<accession>A0A0M0JK90</accession>
<comment type="caution">
    <text evidence="3">The sequence shown here is derived from an EMBL/GenBank/DDBJ whole genome shotgun (WGS) entry which is preliminary data.</text>
</comment>
<feature type="compositionally biased region" description="Low complexity" evidence="2">
    <location>
        <begin position="33"/>
        <end position="45"/>
    </location>
</feature>
<feature type="region of interest" description="Disordered" evidence="2">
    <location>
        <begin position="421"/>
        <end position="444"/>
    </location>
</feature>
<feature type="region of interest" description="Disordered" evidence="2">
    <location>
        <begin position="750"/>
        <end position="795"/>
    </location>
</feature>
<keyword evidence="4" id="KW-1185">Reference proteome</keyword>
<feature type="region of interest" description="Disordered" evidence="2">
    <location>
        <begin position="276"/>
        <end position="317"/>
    </location>
</feature>
<keyword evidence="1" id="KW-0175">Coiled coil</keyword>
<evidence type="ECO:0000313" key="3">
    <source>
        <dbReference type="EMBL" id="KOO26991.1"/>
    </source>
</evidence>
<dbReference type="PANTHER" id="PTHR23159:SF31">
    <property type="entry name" value="CENTROSOME-ASSOCIATED PROTEIN CEP250 ISOFORM X1"/>
    <property type="match status" value="1"/>
</dbReference>
<evidence type="ECO:0000256" key="2">
    <source>
        <dbReference type="SAM" id="MobiDB-lite"/>
    </source>
</evidence>
<name>A0A0M0JK90_9EUKA</name>
<dbReference type="EMBL" id="JWZX01002777">
    <property type="protein sequence ID" value="KOO26991.1"/>
    <property type="molecule type" value="Genomic_DNA"/>
</dbReference>
<organism evidence="3 4">
    <name type="scientific">Chrysochromulina tobinii</name>
    <dbReference type="NCBI Taxonomy" id="1460289"/>
    <lineage>
        <taxon>Eukaryota</taxon>
        <taxon>Haptista</taxon>
        <taxon>Haptophyta</taxon>
        <taxon>Prymnesiophyceae</taxon>
        <taxon>Prymnesiales</taxon>
        <taxon>Chrysochromulinaceae</taxon>
        <taxon>Chrysochromulina</taxon>
    </lineage>
</organism>
<feature type="region of interest" description="Disordered" evidence="2">
    <location>
        <begin position="1"/>
        <end position="93"/>
    </location>
</feature>
<protein>
    <submittedName>
        <fullName evidence="3">Uncharacterized protein</fullName>
    </submittedName>
</protein>
<feature type="region of interest" description="Disordered" evidence="2">
    <location>
        <begin position="181"/>
        <end position="219"/>
    </location>
</feature>
<feature type="coiled-coil region" evidence="1">
    <location>
        <begin position="562"/>
        <end position="603"/>
    </location>
</feature>
<evidence type="ECO:0000313" key="4">
    <source>
        <dbReference type="Proteomes" id="UP000037460"/>
    </source>
</evidence>
<evidence type="ECO:0000256" key="1">
    <source>
        <dbReference type="SAM" id="Coils"/>
    </source>
</evidence>
<dbReference type="Proteomes" id="UP000037460">
    <property type="component" value="Unassembled WGS sequence"/>
</dbReference>
<gene>
    <name evidence="3" type="ORF">Ctob_000872</name>
</gene>
<dbReference type="PANTHER" id="PTHR23159">
    <property type="entry name" value="CENTROSOMAL PROTEIN 2"/>
    <property type="match status" value="1"/>
</dbReference>
<reference evidence="4" key="1">
    <citation type="journal article" date="2015" name="PLoS Genet.">
        <title>Genome Sequence and Transcriptome Analyses of Chrysochromulina tobin: Metabolic Tools for Enhanced Algal Fitness in the Prominent Order Prymnesiales (Haptophyceae).</title>
        <authorList>
            <person name="Hovde B.T."/>
            <person name="Deodato C.R."/>
            <person name="Hunsperger H.M."/>
            <person name="Ryken S.A."/>
            <person name="Yost W."/>
            <person name="Jha R.K."/>
            <person name="Patterson J."/>
            <person name="Monnat R.J. Jr."/>
            <person name="Barlow S.B."/>
            <person name="Starkenburg S.R."/>
            <person name="Cattolico R.A."/>
        </authorList>
    </citation>
    <scope>NUCLEOTIDE SEQUENCE</scope>
    <source>
        <strain evidence="4">CCMP291</strain>
    </source>
</reference>
<feature type="coiled-coil region" evidence="1">
    <location>
        <begin position="812"/>
        <end position="846"/>
    </location>
</feature>
<feature type="region of interest" description="Disordered" evidence="2">
    <location>
        <begin position="656"/>
        <end position="713"/>
    </location>
</feature>
<sequence length="994" mass="105212">MAPSTAPSHAPRMAPKTVPSTAAYTGAQHDAPRSPAAEAASRRAAVPNLGEASSNPNLGEASANPNLGGASRRAAAPEPRCAHDGASSAATEGEVTNALRRALMESEATNALVRRCYATDKLGLALDASAAGALRRAWHCWWVCACALEGEMASDEADRLRAALTSELELNAKLQERLTNLELAPSSADEPRTKDGRLNLGRAPSRAPGAPTEPAPAVPDTALAPETARGGGLVFKSESEWQSREREIREMRRQLAVARAHIEQLEKDLSAAQRRADQLVATSQRERSRASSHVASRASTPCPSDDGSHPYLGGSSSNQTMAALQEEVTAPRFARWRVLVSAMKRKRSEQRLAVALAARRPAIATVDEEAVRQLLQAKATGLEPNLDTSPRMRVLTTAPYDLAWHASAHHGARPLPLVPPSGKAGRRALPSDPTARDAHHGAARGAAAMRMELVELRTQRQRESETQGMLQEAIQAGDAQTRRVLQLQKAVGATRRTLAACLLRASLAAAGRGRCAHALHRWAVAVHAHERIRTVLDVRTANKAAEVARSTARTAEGIAKDAQSAASKLQTVEKQRSALRAEVNALTAELEAEKRRAVSVQEEHAHKLGLLERTAAAHEKRARQLDVVVRKRVGERAELEAQLRALHRKMRQSSLLLAPPTSPGAHHGASTVPSPGGSLPGAHHGASTVPGAHHGASPGGSLPGAHHGATPTDASAVVSAAAADGVGARRALNLGQNLGPNLGPNLGGARVVASTASSPPRTYVPASPPRTAAQDGATGARDDAPSPRTALAAERTDKEQALALRTRAVRDLKACRDALAQANGRLDETQRLLAQANGRLDETQRLLALAKLLLHARSRVGRPAALLRMLAAPLRMLGALRDWAAATRVAPCPSWLFSWLSSGGDRAPSAPAIAAVEETHGASPKGSTLPCTMQNATLEAAPPLMGGKARFLRLVRGRLAATSCSYILQQRHVELPHLHFQQQTLSIASRVEQA</sequence>
<proteinExistence type="predicted"/>
<dbReference type="AlphaFoldDB" id="A0A0M0JK90"/>